<protein>
    <submittedName>
        <fullName evidence="2">Uncharacterized protein</fullName>
    </submittedName>
</protein>
<evidence type="ECO:0000256" key="1">
    <source>
        <dbReference type="SAM" id="MobiDB-lite"/>
    </source>
</evidence>
<name>A0A6C0ISJ3_9ZZZZ</name>
<sequence length="139" mass="15808">MLSENAQKQIIDEQTAKNKSVPKGTVIESTIFPSEFSGNRSNVAKTITSVKKNIPSSNARQQVDYYLNQLKNYISWATSSNPDPLKTTNDFFPSIKRTITFQAAKPEETKKGGKKNQQKKMRKTKKGSRMNKNKTRKHK</sequence>
<feature type="compositionally biased region" description="Basic residues" evidence="1">
    <location>
        <begin position="112"/>
        <end position="139"/>
    </location>
</feature>
<feature type="region of interest" description="Disordered" evidence="1">
    <location>
        <begin position="102"/>
        <end position="139"/>
    </location>
</feature>
<reference evidence="2" key="1">
    <citation type="journal article" date="2020" name="Nature">
        <title>Giant virus diversity and host interactions through global metagenomics.</title>
        <authorList>
            <person name="Schulz F."/>
            <person name="Roux S."/>
            <person name="Paez-Espino D."/>
            <person name="Jungbluth S."/>
            <person name="Walsh D.A."/>
            <person name="Denef V.J."/>
            <person name="McMahon K.D."/>
            <person name="Konstantinidis K.T."/>
            <person name="Eloe-Fadrosh E.A."/>
            <person name="Kyrpides N.C."/>
            <person name="Woyke T."/>
        </authorList>
    </citation>
    <scope>NUCLEOTIDE SEQUENCE</scope>
    <source>
        <strain evidence="2">GVMAG-M-3300024261-8</strain>
    </source>
</reference>
<accession>A0A6C0ISJ3</accession>
<evidence type="ECO:0000313" key="2">
    <source>
        <dbReference type="EMBL" id="QHT95386.1"/>
    </source>
</evidence>
<dbReference type="AlphaFoldDB" id="A0A6C0ISJ3"/>
<dbReference type="EMBL" id="MN740240">
    <property type="protein sequence ID" value="QHT95386.1"/>
    <property type="molecule type" value="Genomic_DNA"/>
</dbReference>
<proteinExistence type="predicted"/>
<feature type="region of interest" description="Disordered" evidence="1">
    <location>
        <begin position="1"/>
        <end position="24"/>
    </location>
</feature>
<organism evidence="2">
    <name type="scientific">viral metagenome</name>
    <dbReference type="NCBI Taxonomy" id="1070528"/>
    <lineage>
        <taxon>unclassified sequences</taxon>
        <taxon>metagenomes</taxon>
        <taxon>organismal metagenomes</taxon>
    </lineage>
</organism>